<accession>A0ACD5ANG6</accession>
<keyword evidence="2" id="KW-1185">Reference proteome</keyword>
<protein>
    <submittedName>
        <fullName evidence="1">ATP-binding protein</fullName>
    </submittedName>
</protein>
<evidence type="ECO:0000313" key="2">
    <source>
        <dbReference type="Proteomes" id="UP001432251"/>
    </source>
</evidence>
<sequence length="124" mass="13345">MSLTCPEARSRVRSVLQPLCDTLPERQAERLQQDACLITSELVTNAMLHAGGVRDFDVGVQGQTLIIRVSDGSTTPPRPRSSAPSVPGGHGWFVVQRLSTDVAVEPDAHGKTIRVTLDASRMAV</sequence>
<name>A0ACD5ANG6_9ACTN</name>
<evidence type="ECO:0000313" key="1">
    <source>
        <dbReference type="EMBL" id="WWQ68753.1"/>
    </source>
</evidence>
<organism evidence="1 2">
    <name type="scientific">Streptomyces citrinus</name>
    <dbReference type="NCBI Taxonomy" id="3118173"/>
    <lineage>
        <taxon>Bacteria</taxon>
        <taxon>Bacillati</taxon>
        <taxon>Actinomycetota</taxon>
        <taxon>Actinomycetes</taxon>
        <taxon>Kitasatosporales</taxon>
        <taxon>Streptomycetaceae</taxon>
        <taxon>Streptomyces</taxon>
    </lineage>
</organism>
<keyword evidence="1" id="KW-0547">Nucleotide-binding</keyword>
<dbReference type="EMBL" id="CP146022">
    <property type="protein sequence ID" value="WWQ68753.1"/>
    <property type="molecule type" value="Genomic_DNA"/>
</dbReference>
<proteinExistence type="predicted"/>
<keyword evidence="1" id="KW-0067">ATP-binding</keyword>
<gene>
    <name evidence="1" type="ORF">V2W30_39080</name>
</gene>
<dbReference type="Proteomes" id="UP001432251">
    <property type="component" value="Chromosome"/>
</dbReference>
<reference evidence="1" key="1">
    <citation type="journal article" date="2025" name="Int. J. Syst. Evol. Microbiol.">
        <title>Streptomyces citrinus sp. nov., with yellow diffusible pigment.</title>
        <authorList>
            <person name="He Y."/>
            <person name="Yang E."/>
            <person name="Xu J."/>
            <person name="Sun Y."/>
            <person name="Sun L."/>
        </authorList>
    </citation>
    <scope>NUCLEOTIDE SEQUENCE</scope>
    <source>
        <strain evidence="1">Q6</strain>
    </source>
</reference>